<organism evidence="4 5">
    <name type="scientific">Chelativorans composti</name>
    <dbReference type="NCBI Taxonomy" id="768533"/>
    <lineage>
        <taxon>Bacteria</taxon>
        <taxon>Pseudomonadati</taxon>
        <taxon>Pseudomonadota</taxon>
        <taxon>Alphaproteobacteria</taxon>
        <taxon>Hyphomicrobiales</taxon>
        <taxon>Phyllobacteriaceae</taxon>
        <taxon>Chelativorans</taxon>
    </lineage>
</organism>
<dbReference type="Pfam" id="PF01451">
    <property type="entry name" value="LMWPc"/>
    <property type="match status" value="1"/>
</dbReference>
<dbReference type="SUPFAM" id="SSF52788">
    <property type="entry name" value="Phosphotyrosine protein phosphatases I"/>
    <property type="match status" value="1"/>
</dbReference>
<evidence type="ECO:0000256" key="2">
    <source>
        <dbReference type="SAM" id="MobiDB-lite"/>
    </source>
</evidence>
<dbReference type="PANTHER" id="PTHR43428">
    <property type="entry name" value="ARSENATE REDUCTASE"/>
    <property type="match status" value="1"/>
</dbReference>
<keyword evidence="1" id="KW-0059">Arsenical resistance</keyword>
<dbReference type="Proteomes" id="UP001597373">
    <property type="component" value="Unassembled WGS sequence"/>
</dbReference>
<dbReference type="RefSeq" id="WP_345099877.1">
    <property type="nucleotide sequence ID" value="NZ_BAABGS010000072.1"/>
</dbReference>
<feature type="domain" description="Phosphotyrosine protein phosphatase I" evidence="3">
    <location>
        <begin position="25"/>
        <end position="160"/>
    </location>
</feature>
<protein>
    <submittedName>
        <fullName evidence="4">Low molecular weight phosphatase family protein</fullName>
    </submittedName>
</protein>
<dbReference type="InterPro" id="IPR036196">
    <property type="entry name" value="Ptyr_pPase_sf"/>
</dbReference>
<keyword evidence="5" id="KW-1185">Reference proteome</keyword>
<name>A0ABW5DIX1_9HYPH</name>
<dbReference type="InterPro" id="IPR023485">
    <property type="entry name" value="Ptyr_pPase"/>
</dbReference>
<evidence type="ECO:0000259" key="3">
    <source>
        <dbReference type="SMART" id="SM00226"/>
    </source>
</evidence>
<feature type="region of interest" description="Disordered" evidence="2">
    <location>
        <begin position="1"/>
        <end position="21"/>
    </location>
</feature>
<evidence type="ECO:0000256" key="1">
    <source>
        <dbReference type="ARBA" id="ARBA00022849"/>
    </source>
</evidence>
<dbReference type="SMART" id="SM00226">
    <property type="entry name" value="LMWPc"/>
    <property type="match status" value="1"/>
</dbReference>
<sequence>MAGSDIPAIPPVVSADTTEKRKPPRSLLFLCGRNSIRSPMAEALARRALPPTTFITSAGVKPGEPDPFVEAVLNEENLSLGDRLPQDFEELEDTYFEVIITLSPEAHHRALELTRTQAVEVEYWPTFDPSVVEGSREQKLDAYRDLREYLKANIANRFSCD</sequence>
<gene>
    <name evidence="4" type="ORF">ACFSMZ_13010</name>
</gene>
<accession>A0ABW5DIX1</accession>
<proteinExistence type="predicted"/>
<reference evidence="5" key="1">
    <citation type="journal article" date="2019" name="Int. J. Syst. Evol. Microbiol.">
        <title>The Global Catalogue of Microorganisms (GCM) 10K type strain sequencing project: providing services to taxonomists for standard genome sequencing and annotation.</title>
        <authorList>
            <consortium name="The Broad Institute Genomics Platform"/>
            <consortium name="The Broad Institute Genome Sequencing Center for Infectious Disease"/>
            <person name="Wu L."/>
            <person name="Ma J."/>
        </authorList>
    </citation>
    <scope>NUCLEOTIDE SEQUENCE [LARGE SCALE GENOMIC DNA]</scope>
    <source>
        <strain evidence="5">KCTC 23707</strain>
    </source>
</reference>
<dbReference type="Gene3D" id="3.40.50.2300">
    <property type="match status" value="1"/>
</dbReference>
<comment type="caution">
    <text evidence="4">The sequence shown here is derived from an EMBL/GenBank/DDBJ whole genome shotgun (WGS) entry which is preliminary data.</text>
</comment>
<evidence type="ECO:0000313" key="4">
    <source>
        <dbReference type="EMBL" id="MFD2260675.1"/>
    </source>
</evidence>
<evidence type="ECO:0000313" key="5">
    <source>
        <dbReference type="Proteomes" id="UP001597373"/>
    </source>
</evidence>
<dbReference type="EMBL" id="JBHUIR010000051">
    <property type="protein sequence ID" value="MFD2260675.1"/>
    <property type="molecule type" value="Genomic_DNA"/>
</dbReference>
<dbReference type="PANTHER" id="PTHR43428:SF1">
    <property type="entry name" value="ARSENATE REDUCTASE"/>
    <property type="match status" value="1"/>
</dbReference>